<evidence type="ECO:0000256" key="7">
    <source>
        <dbReference type="ARBA" id="ARBA00073356"/>
    </source>
</evidence>
<comment type="function">
    <text evidence="5">N-acetyltransferase that mediates the acetylation of the N-terminal residues of alpha- and beta-tubulin.</text>
</comment>
<keyword evidence="2" id="KW-0808">Transferase</keyword>
<feature type="domain" description="N-acetyltransferase" evidence="9">
    <location>
        <begin position="228"/>
        <end position="375"/>
    </location>
</feature>
<gene>
    <name evidence="10" type="ORF">PODLI_1B020400</name>
</gene>
<feature type="region of interest" description="Disordered" evidence="8">
    <location>
        <begin position="1"/>
        <end position="67"/>
    </location>
</feature>
<evidence type="ECO:0000313" key="11">
    <source>
        <dbReference type="Proteomes" id="UP001178461"/>
    </source>
</evidence>
<evidence type="ECO:0000256" key="4">
    <source>
        <dbReference type="ARBA" id="ARBA00051141"/>
    </source>
</evidence>
<comment type="catalytic activity">
    <reaction evidence="4">
        <text>N-terminal L-methionyl-[tubulin] + acetyl-CoA = N-terminal N(alpha)-acetyl-L-methionyl-[tubulin] + CoA + H(+)</text>
        <dbReference type="Rhea" id="RHEA:69607"/>
        <dbReference type="Rhea" id="RHEA-COMP:17729"/>
        <dbReference type="Rhea" id="RHEA-COMP:17730"/>
        <dbReference type="ChEBI" id="CHEBI:15378"/>
        <dbReference type="ChEBI" id="CHEBI:57287"/>
        <dbReference type="ChEBI" id="CHEBI:57288"/>
        <dbReference type="ChEBI" id="CHEBI:64731"/>
        <dbReference type="ChEBI" id="CHEBI:133414"/>
        <dbReference type="EC" id="2.3.1.308"/>
    </reaction>
</comment>
<evidence type="ECO:0000256" key="2">
    <source>
        <dbReference type="ARBA" id="ARBA00022679"/>
    </source>
</evidence>
<sequence length="424" mass="48081">MLTPSGGGTSVGGTAQRQAEQSHTACAYLKASSGEPREKKRRRECHVFPANPFPDPPQAASPLPLLSPHRTSLRRHHRSPLCHPLKKTSSQQASLPATPALLARLQGNVRPSNSQPSFFPHYRREQGEPADGARAQAESLREGRRGSGEGGKQRFDAKQKAANRRAFRARDHDFSNRFLRRLVPSLEARPGRRVWPLRVRACGLCWDGREARLGAMRINQNTVLQGKRVTLVPYTSAHVPKYHEWMKSEELQRLTASEPLSLEQEYEMQRSWREDADKCTFIVLDTDKWSKQTTTEEDCMVGDVNLFLTDSEDPTLGEIEIMIAEASYRGRGFGKEATLIMMSYGMTRLGLNTFEAKIGLENEASIGMFKKIHFKEVGVNVVFHEVTLRLIVDEQERQWLLEQTSHVEEQFYNVTKLQNRVCDS</sequence>
<dbReference type="FunFam" id="3.40.630.30:FF:000040">
    <property type="entry name" value="N-acetyltransferase 9 (putative)"/>
    <property type="match status" value="1"/>
</dbReference>
<accession>A0AA35JWC8</accession>
<dbReference type="InterPro" id="IPR016181">
    <property type="entry name" value="Acyl_CoA_acyltransferase"/>
</dbReference>
<comment type="similarity">
    <text evidence="1">Belongs to the acetyltransferase family. GNAT subfamily.</text>
</comment>
<feature type="compositionally biased region" description="Polar residues" evidence="8">
    <location>
        <begin position="15"/>
        <end position="24"/>
    </location>
</feature>
<dbReference type="SUPFAM" id="SSF55729">
    <property type="entry name" value="Acyl-CoA N-acyltransferases (Nat)"/>
    <property type="match status" value="1"/>
</dbReference>
<keyword evidence="3" id="KW-0012">Acyltransferase</keyword>
<proteinExistence type="inferred from homology"/>
<dbReference type="Proteomes" id="UP001178461">
    <property type="component" value="Chromosome 2"/>
</dbReference>
<dbReference type="EMBL" id="OX395127">
    <property type="protein sequence ID" value="CAI5765973.1"/>
    <property type="molecule type" value="Genomic_DNA"/>
</dbReference>
<evidence type="ECO:0000256" key="8">
    <source>
        <dbReference type="SAM" id="MobiDB-lite"/>
    </source>
</evidence>
<evidence type="ECO:0000256" key="6">
    <source>
        <dbReference type="ARBA" id="ARBA00066928"/>
    </source>
</evidence>
<evidence type="ECO:0000256" key="1">
    <source>
        <dbReference type="ARBA" id="ARBA00009342"/>
    </source>
</evidence>
<feature type="compositionally biased region" description="Basic and acidic residues" evidence="8">
    <location>
        <begin position="139"/>
        <end position="159"/>
    </location>
</feature>
<feature type="region of interest" description="Disordered" evidence="8">
    <location>
        <begin position="108"/>
        <end position="160"/>
    </location>
</feature>
<dbReference type="Gene3D" id="3.40.630.30">
    <property type="match status" value="1"/>
</dbReference>
<dbReference type="InterPro" id="IPR039135">
    <property type="entry name" value="NAT9-like"/>
</dbReference>
<dbReference type="AlphaFoldDB" id="A0AA35JWC8"/>
<dbReference type="GO" id="GO:0120519">
    <property type="term" value="F:tubulin N-terminal-methionine acetyltransferase activity"/>
    <property type="evidence" value="ECO:0007669"/>
    <property type="project" value="UniProtKB-EC"/>
</dbReference>
<name>A0AA35JWC8_9SAUR</name>
<dbReference type="PANTHER" id="PTHR13256">
    <property type="entry name" value="N-ACETYLTRANSFERASE 9"/>
    <property type="match status" value="1"/>
</dbReference>
<reference evidence="10" key="1">
    <citation type="submission" date="2022-12" db="EMBL/GenBank/DDBJ databases">
        <authorList>
            <person name="Alioto T."/>
            <person name="Alioto T."/>
            <person name="Gomez Garrido J."/>
        </authorList>
    </citation>
    <scope>NUCLEOTIDE SEQUENCE</scope>
</reference>
<evidence type="ECO:0000256" key="3">
    <source>
        <dbReference type="ARBA" id="ARBA00023315"/>
    </source>
</evidence>
<organism evidence="10 11">
    <name type="scientific">Podarcis lilfordi</name>
    <name type="common">Lilford's wall lizard</name>
    <dbReference type="NCBI Taxonomy" id="74358"/>
    <lineage>
        <taxon>Eukaryota</taxon>
        <taxon>Metazoa</taxon>
        <taxon>Chordata</taxon>
        <taxon>Craniata</taxon>
        <taxon>Vertebrata</taxon>
        <taxon>Euteleostomi</taxon>
        <taxon>Lepidosauria</taxon>
        <taxon>Squamata</taxon>
        <taxon>Bifurcata</taxon>
        <taxon>Unidentata</taxon>
        <taxon>Episquamata</taxon>
        <taxon>Laterata</taxon>
        <taxon>Lacertibaenia</taxon>
        <taxon>Lacertidae</taxon>
        <taxon>Podarcis</taxon>
    </lineage>
</organism>
<keyword evidence="11" id="KW-1185">Reference proteome</keyword>
<evidence type="ECO:0000313" key="10">
    <source>
        <dbReference type="EMBL" id="CAI5765973.1"/>
    </source>
</evidence>
<dbReference type="EC" id="2.3.1.308" evidence="6"/>
<dbReference type="InterPro" id="IPR000182">
    <property type="entry name" value="GNAT_dom"/>
</dbReference>
<feature type="compositionally biased region" description="Gly residues" evidence="8">
    <location>
        <begin position="1"/>
        <end position="11"/>
    </location>
</feature>
<dbReference type="Pfam" id="PF13302">
    <property type="entry name" value="Acetyltransf_3"/>
    <property type="match status" value="1"/>
</dbReference>
<dbReference type="PANTHER" id="PTHR13256:SF16">
    <property type="entry name" value="ALPHA_BETA-TUBULIN-N-ACETYLTRANSFERASE 9"/>
    <property type="match status" value="1"/>
</dbReference>
<protein>
    <recommendedName>
        <fullName evidence="7">Alpha/beta-tubulin-N-acetyltransferase 9</fullName>
        <ecNumber evidence="6">2.3.1.308</ecNumber>
    </recommendedName>
</protein>
<evidence type="ECO:0000259" key="9">
    <source>
        <dbReference type="Pfam" id="PF13302"/>
    </source>
</evidence>
<evidence type="ECO:0000256" key="5">
    <source>
        <dbReference type="ARBA" id="ARBA00058998"/>
    </source>
</evidence>